<dbReference type="SUPFAM" id="SSF51905">
    <property type="entry name" value="FAD/NAD(P)-binding domain"/>
    <property type="match status" value="1"/>
</dbReference>
<dbReference type="InterPro" id="IPR003953">
    <property type="entry name" value="FAD-dep_OxRdtase_2_FAD-bd"/>
</dbReference>
<keyword evidence="5" id="KW-0753">Steroid metabolism</keyword>
<keyword evidence="5" id="KW-0443">Lipid metabolism</keyword>
<proteinExistence type="inferred from homology"/>
<evidence type="ECO:0000256" key="8">
    <source>
        <dbReference type="ARBA" id="ARBA00066536"/>
    </source>
</evidence>
<dbReference type="GO" id="GO:0008202">
    <property type="term" value="P:steroid metabolic process"/>
    <property type="evidence" value="ECO:0007669"/>
    <property type="project" value="UniProtKB-KW"/>
</dbReference>
<keyword evidence="12" id="KW-1185">Reference proteome</keyword>
<dbReference type="Pfam" id="PF00890">
    <property type="entry name" value="FAD_binding_2"/>
    <property type="match status" value="1"/>
</dbReference>
<sequence length="534" mass="56468">MLREEEFDVVVVGSGAAGMTAALAAAHHGLSVIVTDGAEVYGGSTARSGGGLWIPGPEATTYLKHVAGDEVPANRRDSLLEHGPTVLAFVKRHTPLEFARVPGYPDYHPEAPGGLAEGRTLEPRPLDVRRVAEDTGTLAPPYRAAPNGMAVTAVDYRWLSLGLRHPRSALTAVRLAAGRLRGRRLTMGQALAAGLRAGLRAAGVPVRLGTPMTALHVDEDGRVAGVRTPDGLLRARRGVVLACGGFDHNERMRRRYQDLGTAWTAGATGNTGLGIEEGQRLGAALDLMDEAWWGPSLPLTGGAYFCLAERNLPGSLIVDGAGVRFVNEAAPYVDVVHTMLGRTGTGRHLPAWLVTDRSYRDRYLFAGRAPRAPLPRRWFDAGIAHRADTLDELAGRIGVPADALGATVERFNGFAASGRDEDFGRGDSAYDRYYGDPRQRPNPCLGPLLRPPFLAFSLVPGDLGTKGGLRTDERARVLREDGTAIPGLYAAGNASASVMGRGYAGAGATLGPAMTFGYLAARDLAAGEPADPKG</sequence>
<dbReference type="PANTHER" id="PTHR43400">
    <property type="entry name" value="FUMARATE REDUCTASE"/>
    <property type="match status" value="1"/>
</dbReference>
<dbReference type="Gene3D" id="3.50.50.60">
    <property type="entry name" value="FAD/NAD(P)-binding domain"/>
    <property type="match status" value="2"/>
</dbReference>
<organism evidence="11 12">
    <name type="scientific">Actinoplanes xinjiangensis</name>
    <dbReference type="NCBI Taxonomy" id="512350"/>
    <lineage>
        <taxon>Bacteria</taxon>
        <taxon>Bacillati</taxon>
        <taxon>Actinomycetota</taxon>
        <taxon>Actinomycetes</taxon>
        <taxon>Micromonosporales</taxon>
        <taxon>Micromonosporaceae</taxon>
        <taxon>Actinoplanes</taxon>
    </lineage>
</organism>
<keyword evidence="2" id="KW-0285">Flavoprotein</keyword>
<keyword evidence="3" id="KW-0274">FAD</keyword>
<evidence type="ECO:0000313" key="11">
    <source>
        <dbReference type="EMBL" id="PWK48872.1"/>
    </source>
</evidence>
<dbReference type="SUPFAM" id="SSF56425">
    <property type="entry name" value="Succinate dehydrogenase/fumarate reductase flavoprotein, catalytic domain"/>
    <property type="match status" value="1"/>
</dbReference>
<evidence type="ECO:0000256" key="3">
    <source>
        <dbReference type="ARBA" id="ARBA00022827"/>
    </source>
</evidence>
<evidence type="ECO:0000256" key="4">
    <source>
        <dbReference type="ARBA" id="ARBA00023002"/>
    </source>
</evidence>
<keyword evidence="4" id="KW-0560">Oxidoreductase</keyword>
<comment type="cofactor">
    <cofactor evidence="1">
        <name>FAD</name>
        <dbReference type="ChEBI" id="CHEBI:57692"/>
    </cofactor>
</comment>
<dbReference type="AlphaFoldDB" id="A0A316FL87"/>
<evidence type="ECO:0000256" key="2">
    <source>
        <dbReference type="ARBA" id="ARBA00022630"/>
    </source>
</evidence>
<reference evidence="11 12" key="1">
    <citation type="submission" date="2018-05" db="EMBL/GenBank/DDBJ databases">
        <title>Genomic Encyclopedia of Archaeal and Bacterial Type Strains, Phase II (KMG-II): from individual species to whole genera.</title>
        <authorList>
            <person name="Goeker M."/>
        </authorList>
    </citation>
    <scope>NUCLEOTIDE SEQUENCE [LARGE SCALE GENOMIC DNA]</scope>
    <source>
        <strain evidence="11 12">DSM 45184</strain>
    </source>
</reference>
<comment type="catalytic activity">
    <reaction evidence="6">
        <text>a 3-oxosteroid + A = a 3-oxo-Delta(1)-steroid + AH2</text>
        <dbReference type="Rhea" id="RHEA:13329"/>
        <dbReference type="ChEBI" id="CHEBI:13193"/>
        <dbReference type="ChEBI" id="CHEBI:17499"/>
        <dbReference type="ChEBI" id="CHEBI:20156"/>
        <dbReference type="ChEBI" id="CHEBI:47788"/>
        <dbReference type="EC" id="1.3.99.4"/>
    </reaction>
</comment>
<evidence type="ECO:0000313" key="12">
    <source>
        <dbReference type="Proteomes" id="UP000245697"/>
    </source>
</evidence>
<gene>
    <name evidence="11" type="ORF">BC793_105222</name>
</gene>
<evidence type="ECO:0000256" key="9">
    <source>
        <dbReference type="ARBA" id="ARBA00069709"/>
    </source>
</evidence>
<dbReference type="EC" id="1.3.99.4" evidence="8"/>
<evidence type="ECO:0000256" key="1">
    <source>
        <dbReference type="ARBA" id="ARBA00001974"/>
    </source>
</evidence>
<evidence type="ECO:0000256" key="7">
    <source>
        <dbReference type="ARBA" id="ARBA00061147"/>
    </source>
</evidence>
<comment type="caution">
    <text evidence="11">The sequence shown here is derived from an EMBL/GenBank/DDBJ whole genome shotgun (WGS) entry which is preliminary data.</text>
</comment>
<name>A0A316FL87_9ACTN</name>
<dbReference type="Gene3D" id="3.90.700.10">
    <property type="entry name" value="Succinate dehydrogenase/fumarate reductase flavoprotein, catalytic domain"/>
    <property type="match status" value="1"/>
</dbReference>
<protein>
    <recommendedName>
        <fullName evidence="9">3-oxosteroid 1-dehydrogenase</fullName>
        <ecNumber evidence="8">1.3.99.4</ecNumber>
    </recommendedName>
</protein>
<dbReference type="RefSeq" id="WP_275416170.1">
    <property type="nucleotide sequence ID" value="NZ_BONA01000035.1"/>
</dbReference>
<evidence type="ECO:0000259" key="10">
    <source>
        <dbReference type="Pfam" id="PF00890"/>
    </source>
</evidence>
<comment type="similarity">
    <text evidence="7">Belongs to the FAD-dependent oxidoreductase 2 family. 3-oxosteroid dehydrogenase subfamily.</text>
</comment>
<dbReference type="Proteomes" id="UP000245697">
    <property type="component" value="Unassembled WGS sequence"/>
</dbReference>
<dbReference type="FunFam" id="3.50.50.60:FF:000208">
    <property type="entry name" value="3-ketosteroid dehydrogenase"/>
    <property type="match status" value="1"/>
</dbReference>
<dbReference type="GO" id="GO:0047571">
    <property type="term" value="F:3-oxosteroid 1-dehydrogenase activity"/>
    <property type="evidence" value="ECO:0007669"/>
    <property type="project" value="UniProtKB-EC"/>
</dbReference>
<dbReference type="EMBL" id="QGGR01000005">
    <property type="protein sequence ID" value="PWK48872.1"/>
    <property type="molecule type" value="Genomic_DNA"/>
</dbReference>
<feature type="domain" description="FAD-dependent oxidoreductase 2 FAD-binding" evidence="10">
    <location>
        <begin position="8"/>
        <end position="510"/>
    </location>
</feature>
<dbReference type="InterPro" id="IPR027477">
    <property type="entry name" value="Succ_DH/fumarate_Rdtase_cat_sf"/>
</dbReference>
<dbReference type="PANTHER" id="PTHR43400:SF10">
    <property type="entry name" value="3-OXOSTEROID 1-DEHYDROGENASE"/>
    <property type="match status" value="1"/>
</dbReference>
<dbReference type="InterPro" id="IPR036188">
    <property type="entry name" value="FAD/NAD-bd_sf"/>
</dbReference>
<accession>A0A316FL87</accession>
<evidence type="ECO:0000256" key="5">
    <source>
        <dbReference type="ARBA" id="ARBA00023221"/>
    </source>
</evidence>
<dbReference type="InterPro" id="IPR050315">
    <property type="entry name" value="FAD-oxidoreductase_2"/>
</dbReference>
<evidence type="ECO:0000256" key="6">
    <source>
        <dbReference type="ARBA" id="ARBA00051951"/>
    </source>
</evidence>